<name>A0AAU8IFC9_9BACL</name>
<evidence type="ECO:0000256" key="3">
    <source>
        <dbReference type="ARBA" id="ARBA00022475"/>
    </source>
</evidence>
<reference evidence="6" key="1">
    <citation type="submission" date="2024-06" db="EMBL/GenBank/DDBJ databases">
        <authorList>
            <person name="Fan A."/>
            <person name="Zhang F.Y."/>
            <person name="Zhang L."/>
        </authorList>
    </citation>
    <scope>NUCLEOTIDE SEQUENCE</scope>
    <source>
        <strain evidence="6">Y61</strain>
    </source>
</reference>
<dbReference type="RefSeq" id="WP_353948337.1">
    <property type="nucleotide sequence ID" value="NZ_CP159510.1"/>
</dbReference>
<sequence length="79" mass="8255">MQIKLEHITADYILGPIHSPKVLNDVSLTLPSGSFTAVVGPTGAGKSSLLKVIDGILMPGSGRVHVGSFTFPGIMTDKH</sequence>
<dbReference type="AlphaFoldDB" id="A0AAU8IFC9"/>
<dbReference type="InterPro" id="IPR003439">
    <property type="entry name" value="ABC_transporter-like_ATP-bd"/>
</dbReference>
<dbReference type="GO" id="GO:0016887">
    <property type="term" value="F:ATP hydrolysis activity"/>
    <property type="evidence" value="ECO:0007669"/>
    <property type="project" value="InterPro"/>
</dbReference>
<keyword evidence="6" id="KW-0067">ATP-binding</keyword>
<dbReference type="EMBL" id="CP159510">
    <property type="protein sequence ID" value="XCJ17006.1"/>
    <property type="molecule type" value="Genomic_DNA"/>
</dbReference>
<dbReference type="InterPro" id="IPR050166">
    <property type="entry name" value="ABC_transporter_ATP-bind"/>
</dbReference>
<evidence type="ECO:0000259" key="5">
    <source>
        <dbReference type="Pfam" id="PF00005"/>
    </source>
</evidence>
<feature type="domain" description="ABC transporter" evidence="5">
    <location>
        <begin position="23"/>
        <end position="66"/>
    </location>
</feature>
<dbReference type="GO" id="GO:0005524">
    <property type="term" value="F:ATP binding"/>
    <property type="evidence" value="ECO:0007669"/>
    <property type="project" value="UniProtKB-KW"/>
</dbReference>
<evidence type="ECO:0000313" key="6">
    <source>
        <dbReference type="EMBL" id="XCJ17006.1"/>
    </source>
</evidence>
<dbReference type="SUPFAM" id="SSF52540">
    <property type="entry name" value="P-loop containing nucleoside triphosphate hydrolases"/>
    <property type="match status" value="1"/>
</dbReference>
<dbReference type="PANTHER" id="PTHR42788">
    <property type="entry name" value="TAURINE IMPORT ATP-BINDING PROTEIN-RELATED"/>
    <property type="match status" value="1"/>
</dbReference>
<comment type="subcellular location">
    <subcellularLocation>
        <location evidence="1">Cell membrane</location>
        <topology evidence="1">Peripheral membrane protein</topology>
    </subcellularLocation>
</comment>
<proteinExistence type="predicted"/>
<dbReference type="PANTHER" id="PTHR42788:SF7">
    <property type="entry name" value="NITRATE ABC TRANSPORTER ATP-BINDING PROTEIN"/>
    <property type="match status" value="1"/>
</dbReference>
<gene>
    <name evidence="6" type="ORF">ABNN70_00135</name>
</gene>
<dbReference type="GO" id="GO:0005886">
    <property type="term" value="C:plasma membrane"/>
    <property type="evidence" value="ECO:0007669"/>
    <property type="project" value="UniProtKB-SubCell"/>
</dbReference>
<keyword evidence="3" id="KW-1003">Cell membrane</keyword>
<keyword evidence="2" id="KW-0813">Transport</keyword>
<evidence type="ECO:0000256" key="2">
    <source>
        <dbReference type="ARBA" id="ARBA00022448"/>
    </source>
</evidence>
<dbReference type="Gene3D" id="3.40.50.300">
    <property type="entry name" value="P-loop containing nucleotide triphosphate hydrolases"/>
    <property type="match status" value="1"/>
</dbReference>
<evidence type="ECO:0000256" key="1">
    <source>
        <dbReference type="ARBA" id="ARBA00004202"/>
    </source>
</evidence>
<evidence type="ECO:0000256" key="4">
    <source>
        <dbReference type="ARBA" id="ARBA00023136"/>
    </source>
</evidence>
<organism evidence="6">
    <name type="scientific">Sporolactobacillus sp. Y61</name>
    <dbReference type="NCBI Taxonomy" id="3160863"/>
    <lineage>
        <taxon>Bacteria</taxon>
        <taxon>Bacillati</taxon>
        <taxon>Bacillota</taxon>
        <taxon>Bacilli</taxon>
        <taxon>Bacillales</taxon>
        <taxon>Sporolactobacillaceae</taxon>
        <taxon>Sporolactobacillus</taxon>
    </lineage>
</organism>
<dbReference type="InterPro" id="IPR027417">
    <property type="entry name" value="P-loop_NTPase"/>
</dbReference>
<keyword evidence="6" id="KW-0547">Nucleotide-binding</keyword>
<keyword evidence="4" id="KW-0472">Membrane</keyword>
<protein>
    <submittedName>
        <fullName evidence="6">ABC transporter ATP-binding protein</fullName>
    </submittedName>
</protein>
<accession>A0AAU8IFC9</accession>
<dbReference type="Pfam" id="PF00005">
    <property type="entry name" value="ABC_tran"/>
    <property type="match status" value="1"/>
</dbReference>